<dbReference type="Proteomes" id="UP001219009">
    <property type="component" value="Chromosome"/>
</dbReference>
<evidence type="ECO:0000313" key="2">
    <source>
        <dbReference type="Proteomes" id="UP001219009"/>
    </source>
</evidence>
<name>A0AAP1DMQ5_BIFBR</name>
<dbReference type="EMBL" id="CP118083">
    <property type="protein sequence ID" value="WEB54741.1"/>
    <property type="molecule type" value="Genomic_DNA"/>
</dbReference>
<dbReference type="Gene3D" id="2.60.120.260">
    <property type="entry name" value="Galactose-binding domain-like"/>
    <property type="match status" value="1"/>
</dbReference>
<reference evidence="1" key="1">
    <citation type="submission" date="2023-02" db="EMBL/GenBank/DDBJ databases">
        <authorList>
            <person name="Whidbey C."/>
        </authorList>
    </citation>
    <scope>NUCLEOTIDE SEQUENCE</scope>
    <source>
        <strain evidence="1">VSI11</strain>
    </source>
</reference>
<organism evidence="1 2">
    <name type="scientific">Bifidobacterium breve</name>
    <dbReference type="NCBI Taxonomy" id="1685"/>
    <lineage>
        <taxon>Bacteria</taxon>
        <taxon>Bacillati</taxon>
        <taxon>Actinomycetota</taxon>
        <taxon>Actinomycetes</taxon>
        <taxon>Bifidobacteriales</taxon>
        <taxon>Bifidobacteriaceae</taxon>
        <taxon>Bifidobacterium</taxon>
    </lineage>
</organism>
<protein>
    <submittedName>
        <fullName evidence="1">Uncharacterized protein</fullName>
    </submittedName>
</protein>
<dbReference type="RefSeq" id="WP_021650038.1">
    <property type="nucleotide sequence ID" value="NZ_BAABSL010000001.1"/>
</dbReference>
<proteinExistence type="predicted"/>
<evidence type="ECO:0000313" key="1">
    <source>
        <dbReference type="EMBL" id="WEB54741.1"/>
    </source>
</evidence>
<accession>A0AAP1DMQ5</accession>
<gene>
    <name evidence="1" type="ORF">PUW55_11290</name>
</gene>
<dbReference type="AlphaFoldDB" id="A0AAP1DMQ5"/>
<sequence>MLFIRRFLSGSFILVENILPRKRPFHTPTTAQQRTATHENSNSAQIDLVPSDNAVLAGGVKIDYVQPVATDSKVDSYEAESSDNTLPGTAKVDGSAVSWVGAGEGNTLQFNKVNASEDGDYTLTFAYAQNEVADNNNFQTKSRWG</sequence>